<evidence type="ECO:0000313" key="11">
    <source>
        <dbReference type="Proteomes" id="UP000198703"/>
    </source>
</evidence>
<keyword evidence="4 7" id="KW-0255">Endonuclease</keyword>
<dbReference type="Gene3D" id="3.30.230.10">
    <property type="match status" value="1"/>
</dbReference>
<dbReference type="PANTHER" id="PTHR33992:SF1">
    <property type="entry name" value="RIBONUCLEASE P PROTEIN COMPONENT"/>
    <property type="match status" value="1"/>
</dbReference>
<dbReference type="NCBIfam" id="TIGR00188">
    <property type="entry name" value="rnpA"/>
    <property type="match status" value="1"/>
</dbReference>
<dbReference type="GO" id="GO:0042781">
    <property type="term" value="F:3'-tRNA processing endoribonuclease activity"/>
    <property type="evidence" value="ECO:0007669"/>
    <property type="project" value="TreeGrafter"/>
</dbReference>
<feature type="region of interest" description="Disordered" evidence="9">
    <location>
        <begin position="112"/>
        <end position="133"/>
    </location>
</feature>
<feature type="region of interest" description="Disordered" evidence="9">
    <location>
        <begin position="22"/>
        <end position="42"/>
    </location>
</feature>
<name>A0A1H3YWJ7_9RHOB</name>
<sequence length="133" mass="14149">METIARRRDFIAASRARRAGAASLNLQGRSRAPGETPDPATVRVGYTCSKKVGNAVRRNRAKRRLRAAAAAVLPRLGRPGWDYVLIGKPEATAARPFPDLLADLEGALARVHGAGGGRDRPHRPKATAPAVSP</sequence>
<dbReference type="GO" id="GO:0030677">
    <property type="term" value="C:ribonuclease P complex"/>
    <property type="evidence" value="ECO:0007669"/>
    <property type="project" value="TreeGrafter"/>
</dbReference>
<evidence type="ECO:0000256" key="8">
    <source>
        <dbReference type="NCBIfam" id="TIGR00188"/>
    </source>
</evidence>
<dbReference type="EMBL" id="FNQM01000003">
    <property type="protein sequence ID" value="SEA15800.1"/>
    <property type="molecule type" value="Genomic_DNA"/>
</dbReference>
<keyword evidence="11" id="KW-1185">Reference proteome</keyword>
<dbReference type="SUPFAM" id="SSF54211">
    <property type="entry name" value="Ribosomal protein S5 domain 2-like"/>
    <property type="match status" value="1"/>
</dbReference>
<dbReference type="HAMAP" id="MF_00227">
    <property type="entry name" value="RNase_P"/>
    <property type="match status" value="1"/>
</dbReference>
<dbReference type="Proteomes" id="UP000198703">
    <property type="component" value="Unassembled WGS sequence"/>
</dbReference>
<keyword evidence="3 7" id="KW-0540">Nuclease</keyword>
<comment type="function">
    <text evidence="1 7">RNaseP catalyzes the removal of the 5'-leader sequence from pre-tRNA to produce the mature 5'-terminus. It can also cleave other RNA substrates such as 4.5S RNA. The protein component plays an auxiliary but essential role in vivo by binding to the 5'-leader sequence and broadening the substrate specificity of the ribozyme.</text>
</comment>
<dbReference type="STRING" id="89524.SAMN05444370_103278"/>
<dbReference type="InterPro" id="IPR020539">
    <property type="entry name" value="RNase_P_CS"/>
</dbReference>
<reference evidence="10 11" key="1">
    <citation type="submission" date="2016-10" db="EMBL/GenBank/DDBJ databases">
        <authorList>
            <person name="de Groot N.N."/>
        </authorList>
    </citation>
    <scope>NUCLEOTIDE SEQUENCE [LARGE SCALE GENOMIC DNA]</scope>
    <source>
        <strain evidence="10 11">DSM 15345</strain>
    </source>
</reference>
<dbReference type="GO" id="GO:0001682">
    <property type="term" value="P:tRNA 5'-leader removal"/>
    <property type="evidence" value="ECO:0007669"/>
    <property type="project" value="UniProtKB-UniRule"/>
</dbReference>
<accession>A0A1H3YWJ7</accession>
<dbReference type="PANTHER" id="PTHR33992">
    <property type="entry name" value="RIBONUCLEASE P PROTEIN COMPONENT"/>
    <property type="match status" value="1"/>
</dbReference>
<evidence type="ECO:0000256" key="1">
    <source>
        <dbReference type="ARBA" id="ARBA00002663"/>
    </source>
</evidence>
<dbReference type="InterPro" id="IPR020568">
    <property type="entry name" value="Ribosomal_Su5_D2-typ_SF"/>
</dbReference>
<keyword evidence="6 7" id="KW-0694">RNA-binding</keyword>
<organism evidence="10 11">
    <name type="scientific">Rubrimonas cliftonensis</name>
    <dbReference type="NCBI Taxonomy" id="89524"/>
    <lineage>
        <taxon>Bacteria</taxon>
        <taxon>Pseudomonadati</taxon>
        <taxon>Pseudomonadota</taxon>
        <taxon>Alphaproteobacteria</taxon>
        <taxon>Rhodobacterales</taxon>
        <taxon>Paracoccaceae</taxon>
        <taxon>Rubrimonas</taxon>
    </lineage>
</organism>
<dbReference type="Pfam" id="PF00825">
    <property type="entry name" value="Ribonuclease_P"/>
    <property type="match status" value="1"/>
</dbReference>
<dbReference type="InterPro" id="IPR000100">
    <property type="entry name" value="RNase_P"/>
</dbReference>
<comment type="similarity">
    <text evidence="7">Belongs to the RnpA family.</text>
</comment>
<dbReference type="InterPro" id="IPR014721">
    <property type="entry name" value="Ribsml_uS5_D2-typ_fold_subgr"/>
</dbReference>
<proteinExistence type="inferred from homology"/>
<keyword evidence="5 7" id="KW-0378">Hydrolase</keyword>
<gene>
    <name evidence="7" type="primary">rnpA</name>
    <name evidence="10" type="ORF">SAMN05444370_103278</name>
</gene>
<dbReference type="PROSITE" id="PS00648">
    <property type="entry name" value="RIBONUCLEASE_P"/>
    <property type="match status" value="1"/>
</dbReference>
<dbReference type="GO" id="GO:0000049">
    <property type="term" value="F:tRNA binding"/>
    <property type="evidence" value="ECO:0007669"/>
    <property type="project" value="UniProtKB-UniRule"/>
</dbReference>
<evidence type="ECO:0000256" key="6">
    <source>
        <dbReference type="ARBA" id="ARBA00022884"/>
    </source>
</evidence>
<dbReference type="AlphaFoldDB" id="A0A1H3YWJ7"/>
<comment type="catalytic activity">
    <reaction evidence="7">
        <text>Endonucleolytic cleavage of RNA, removing 5'-extranucleotides from tRNA precursor.</text>
        <dbReference type="EC" id="3.1.26.5"/>
    </reaction>
</comment>
<comment type="subunit">
    <text evidence="7">Consists of a catalytic RNA component (M1 or rnpB) and a protein subunit.</text>
</comment>
<evidence type="ECO:0000256" key="5">
    <source>
        <dbReference type="ARBA" id="ARBA00022801"/>
    </source>
</evidence>
<dbReference type="RefSeq" id="WP_217632112.1">
    <property type="nucleotide sequence ID" value="NZ_FNQM01000003.1"/>
</dbReference>
<evidence type="ECO:0000256" key="2">
    <source>
        <dbReference type="ARBA" id="ARBA00022694"/>
    </source>
</evidence>
<evidence type="ECO:0000256" key="4">
    <source>
        <dbReference type="ARBA" id="ARBA00022759"/>
    </source>
</evidence>
<protein>
    <recommendedName>
        <fullName evidence="7 8">Ribonuclease P protein component</fullName>
        <shortName evidence="7">RNase P protein</shortName>
        <shortName evidence="7">RNaseP protein</shortName>
        <ecNumber evidence="7 8">3.1.26.5</ecNumber>
    </recommendedName>
    <alternativeName>
        <fullName evidence="7">Protein C5</fullName>
    </alternativeName>
</protein>
<dbReference type="GO" id="GO:0004526">
    <property type="term" value="F:ribonuclease P activity"/>
    <property type="evidence" value="ECO:0007669"/>
    <property type="project" value="UniProtKB-UniRule"/>
</dbReference>
<dbReference type="EC" id="3.1.26.5" evidence="7 8"/>
<evidence type="ECO:0000256" key="9">
    <source>
        <dbReference type="SAM" id="MobiDB-lite"/>
    </source>
</evidence>
<evidence type="ECO:0000256" key="3">
    <source>
        <dbReference type="ARBA" id="ARBA00022722"/>
    </source>
</evidence>
<evidence type="ECO:0000256" key="7">
    <source>
        <dbReference type="HAMAP-Rule" id="MF_00227"/>
    </source>
</evidence>
<evidence type="ECO:0000313" key="10">
    <source>
        <dbReference type="EMBL" id="SEA15800.1"/>
    </source>
</evidence>
<keyword evidence="2 7" id="KW-0819">tRNA processing</keyword>